<reference evidence="1 2" key="1">
    <citation type="submission" date="2014-04" db="EMBL/GenBank/DDBJ databases">
        <authorList>
            <consortium name="DOE Joint Genome Institute"/>
            <person name="Kuo A."/>
            <person name="Martino E."/>
            <person name="Perotto S."/>
            <person name="Kohler A."/>
            <person name="Nagy L.G."/>
            <person name="Floudas D."/>
            <person name="Copeland A."/>
            <person name="Barry K.W."/>
            <person name="Cichocki N."/>
            <person name="Veneault-Fourrey C."/>
            <person name="LaButti K."/>
            <person name="Lindquist E.A."/>
            <person name="Lipzen A."/>
            <person name="Lundell T."/>
            <person name="Morin E."/>
            <person name="Murat C."/>
            <person name="Sun H."/>
            <person name="Tunlid A."/>
            <person name="Henrissat B."/>
            <person name="Grigoriev I.V."/>
            <person name="Hibbett D.S."/>
            <person name="Martin F."/>
            <person name="Nordberg H.P."/>
            <person name="Cantor M.N."/>
            <person name="Hua S.X."/>
        </authorList>
    </citation>
    <scope>NUCLEOTIDE SEQUENCE [LARGE SCALE GENOMIC DNA]</scope>
    <source>
        <strain evidence="1 2">Zn</strain>
    </source>
</reference>
<accession>A0A0C3HY79</accession>
<dbReference type="OrthoDB" id="3598674at2759"/>
<dbReference type="Proteomes" id="UP000054321">
    <property type="component" value="Unassembled WGS sequence"/>
</dbReference>
<gene>
    <name evidence="1" type="ORF">OIDMADRAFT_47068</name>
</gene>
<dbReference type="Pfam" id="PF26639">
    <property type="entry name" value="Het-6_barrel"/>
    <property type="match status" value="1"/>
</dbReference>
<evidence type="ECO:0008006" key="3">
    <source>
        <dbReference type="Google" id="ProtNLM"/>
    </source>
</evidence>
<organism evidence="1 2">
    <name type="scientific">Oidiodendron maius (strain Zn)</name>
    <dbReference type="NCBI Taxonomy" id="913774"/>
    <lineage>
        <taxon>Eukaryota</taxon>
        <taxon>Fungi</taxon>
        <taxon>Dikarya</taxon>
        <taxon>Ascomycota</taxon>
        <taxon>Pezizomycotina</taxon>
        <taxon>Leotiomycetes</taxon>
        <taxon>Leotiomycetes incertae sedis</taxon>
        <taxon>Myxotrichaceae</taxon>
        <taxon>Oidiodendron</taxon>
    </lineage>
</organism>
<dbReference type="EMBL" id="KN832870">
    <property type="protein sequence ID" value="KIN07162.1"/>
    <property type="molecule type" value="Genomic_DNA"/>
</dbReference>
<dbReference type="InterPro" id="IPR052895">
    <property type="entry name" value="HetReg/Transcr_Mod"/>
</dbReference>
<reference evidence="2" key="2">
    <citation type="submission" date="2015-01" db="EMBL/GenBank/DDBJ databases">
        <title>Evolutionary Origins and Diversification of the Mycorrhizal Mutualists.</title>
        <authorList>
            <consortium name="DOE Joint Genome Institute"/>
            <consortium name="Mycorrhizal Genomics Consortium"/>
            <person name="Kohler A."/>
            <person name="Kuo A."/>
            <person name="Nagy L.G."/>
            <person name="Floudas D."/>
            <person name="Copeland A."/>
            <person name="Barry K.W."/>
            <person name="Cichocki N."/>
            <person name="Veneault-Fourrey C."/>
            <person name="LaButti K."/>
            <person name="Lindquist E.A."/>
            <person name="Lipzen A."/>
            <person name="Lundell T."/>
            <person name="Morin E."/>
            <person name="Murat C."/>
            <person name="Riley R."/>
            <person name="Ohm R."/>
            <person name="Sun H."/>
            <person name="Tunlid A."/>
            <person name="Henrissat B."/>
            <person name="Grigoriev I.V."/>
            <person name="Hibbett D.S."/>
            <person name="Martin F."/>
        </authorList>
    </citation>
    <scope>NUCLEOTIDE SEQUENCE [LARGE SCALE GENOMIC DNA]</scope>
    <source>
        <strain evidence="2">Zn</strain>
    </source>
</reference>
<dbReference type="PANTHER" id="PTHR24148:SF64">
    <property type="entry name" value="HETEROKARYON INCOMPATIBILITY DOMAIN-CONTAINING PROTEIN"/>
    <property type="match status" value="1"/>
</dbReference>
<protein>
    <recommendedName>
        <fullName evidence="3">Heterokaryon incompatibility domain-containing protein</fullName>
    </recommendedName>
</protein>
<keyword evidence="2" id="KW-1185">Reference proteome</keyword>
<evidence type="ECO:0000313" key="2">
    <source>
        <dbReference type="Proteomes" id="UP000054321"/>
    </source>
</evidence>
<sequence length="397" mass="44642">MSHPTAFDDASDFGFLREDQNMPENFDDTLAETRNLALILSPGPPIKNNDVLFGCILAEDLDHELRPPSSDFLSARRMLGWRSRELHGLRRYHAGGQSFIKPDYNHSLVTVYRDLAHKIIERSNSLEILSFVQHDGPLAPTGPDFPSWLPRWDTHTDMSILGKVTCDHLAAANRRPEITPTSNAEELTVRGIFADRIDIHTGPLTRDDFLDPSLSPVFEMVRTCQVHTHPVPAYPRAPMGNPDRLRAYHKTWTAGYSSTAAGEDPDWLAYQEEYLKQKLYKGKCSPEEMALLISLSQRRAGAGDAKRFANAAAEACHRRSFFVTEHGFFGIGPSIMEEKDIVAVLLGSDVPFILRERSRLRPSLDGYLLIGECYLHGIMAGEAVRAWSEDLRDIKLC</sequence>
<dbReference type="PANTHER" id="PTHR24148">
    <property type="entry name" value="ANKYRIN REPEAT DOMAIN-CONTAINING PROTEIN 39 HOMOLOG-RELATED"/>
    <property type="match status" value="1"/>
</dbReference>
<evidence type="ECO:0000313" key="1">
    <source>
        <dbReference type="EMBL" id="KIN07162.1"/>
    </source>
</evidence>
<proteinExistence type="predicted"/>
<name>A0A0C3HY79_OIDMZ</name>
<dbReference type="STRING" id="913774.A0A0C3HY79"/>
<dbReference type="HOGENOM" id="CLU_730678_0_0_1"/>
<dbReference type="InParanoid" id="A0A0C3HY79"/>
<dbReference type="AlphaFoldDB" id="A0A0C3HY79"/>